<dbReference type="KEGG" id="rgu:A4W93_23615"/>
<dbReference type="AlphaFoldDB" id="A0A1W6LEJ8"/>
<dbReference type="Proteomes" id="UP000193427">
    <property type="component" value="Chromosome"/>
</dbReference>
<keyword evidence="2" id="KW-1185">Reference proteome</keyword>
<organism evidence="1 2">
    <name type="scientific">Piscinibacter gummiphilus</name>
    <dbReference type="NCBI Taxonomy" id="946333"/>
    <lineage>
        <taxon>Bacteria</taxon>
        <taxon>Pseudomonadati</taxon>
        <taxon>Pseudomonadota</taxon>
        <taxon>Betaproteobacteria</taxon>
        <taxon>Burkholderiales</taxon>
        <taxon>Sphaerotilaceae</taxon>
        <taxon>Piscinibacter</taxon>
    </lineage>
</organism>
<gene>
    <name evidence="1" type="ORF">A4W93_23615</name>
</gene>
<proteinExistence type="predicted"/>
<name>A0A1W6LEJ8_9BURK</name>
<protein>
    <submittedName>
        <fullName evidence="1">Uncharacterized protein</fullName>
    </submittedName>
</protein>
<reference evidence="1 2" key="1">
    <citation type="submission" date="2016-04" db="EMBL/GenBank/DDBJ databases">
        <title>Complete genome sequence of natural rubber-degrading, novel Gram-negative bacterium, Rhizobacter gummiphilus strain NS21.</title>
        <authorList>
            <person name="Tabata M."/>
            <person name="Kasai D."/>
            <person name="Fukuda M."/>
        </authorList>
    </citation>
    <scope>NUCLEOTIDE SEQUENCE [LARGE SCALE GENOMIC DNA]</scope>
    <source>
        <strain evidence="1 2">NS21</strain>
    </source>
</reference>
<accession>A0A1W6LEJ8</accession>
<dbReference type="RefSeq" id="WP_085752962.1">
    <property type="nucleotide sequence ID" value="NZ_BSPR01000018.1"/>
</dbReference>
<evidence type="ECO:0000313" key="2">
    <source>
        <dbReference type="Proteomes" id="UP000193427"/>
    </source>
</evidence>
<evidence type="ECO:0000313" key="1">
    <source>
        <dbReference type="EMBL" id="ARN22659.1"/>
    </source>
</evidence>
<sequence>MTKNRPESLRTTFVLAILLSPAAAFAYVDPGSGMLLWQGLLAALGAVIVFVRSPVKAIRSLLDRLRRK</sequence>
<dbReference type="OrthoDB" id="122909at2"/>
<dbReference type="STRING" id="946333.A4W93_23615"/>
<dbReference type="EMBL" id="CP015118">
    <property type="protein sequence ID" value="ARN22659.1"/>
    <property type="molecule type" value="Genomic_DNA"/>
</dbReference>